<reference evidence="3 4" key="1">
    <citation type="submission" date="2023-09" db="EMBL/GenBank/DDBJ databases">
        <authorList>
            <person name="Rey-Velasco X."/>
        </authorList>
    </citation>
    <scope>NUCLEOTIDE SEQUENCE [LARGE SCALE GENOMIC DNA]</scope>
    <source>
        <strain evidence="3 4">P050</strain>
    </source>
</reference>
<sequence length="467" mass="52064">MILIKKHSSHIIKLILVGILIIGVYSCNVGTEYVRPEQNIAQEYKEQFPKDSAISNIPWWELFKDPILVNLIDSALVNNKDVKMAALRIQQSQLALDISKADLYPSINYGVVGSSSVNSENSKFSNSVSPVVNVSYTIDFWRKIKNLNEIALQNYLATEEAYRALQMGLISSVSQAYIGLRDLDNRLTISEKTAENFQANLDVMQARSNAGMISDVDLYQAKIQLSEAQTAVEVFERSRVQVENSISILLGSIPVSIERGLPLYEQLSLPEVPVGVPSELLDRRPDILIAERNLHAQTINIGVTEALKYPSITLSADLGAEVVNPSLLFASFGAQILGPIFNSGKIKKSVEIEKLKTEELLNNYQYTFINAVKEVEDAMIAVETYNNEYALRNDQMQMATMAAELSWVRYDGGLTSYLEVLNLQSSQFNAELRASEAYKQEMISLVKLYEALGGGWTTDDSNIPNQE</sequence>
<dbReference type="Gene3D" id="2.20.200.10">
    <property type="entry name" value="Outer membrane efflux proteins (OEP)"/>
    <property type="match status" value="1"/>
</dbReference>
<dbReference type="PANTHER" id="PTHR30203:SF33">
    <property type="entry name" value="BLR4455 PROTEIN"/>
    <property type="match status" value="1"/>
</dbReference>
<keyword evidence="4" id="KW-1185">Reference proteome</keyword>
<keyword evidence="2" id="KW-1134">Transmembrane beta strand</keyword>
<dbReference type="InterPro" id="IPR010131">
    <property type="entry name" value="MdtP/NodT-like"/>
</dbReference>
<dbReference type="PANTHER" id="PTHR30203">
    <property type="entry name" value="OUTER MEMBRANE CATION EFFLUX PROTEIN"/>
    <property type="match status" value="1"/>
</dbReference>
<dbReference type="InterPro" id="IPR003423">
    <property type="entry name" value="OMP_efflux"/>
</dbReference>
<proteinExistence type="inferred from homology"/>
<keyword evidence="2" id="KW-0472">Membrane</keyword>
<dbReference type="Pfam" id="PF02321">
    <property type="entry name" value="OEP"/>
    <property type="match status" value="2"/>
</dbReference>
<accession>A0ABU2Y156</accession>
<dbReference type="Gene3D" id="1.20.1600.10">
    <property type="entry name" value="Outer membrane efflux proteins (OEP)"/>
    <property type="match status" value="1"/>
</dbReference>
<evidence type="ECO:0000313" key="3">
    <source>
        <dbReference type="EMBL" id="MDT0551928.1"/>
    </source>
</evidence>
<comment type="caution">
    <text evidence="3">The sequence shown here is derived from an EMBL/GenBank/DDBJ whole genome shotgun (WGS) entry which is preliminary data.</text>
</comment>
<dbReference type="RefSeq" id="WP_311591745.1">
    <property type="nucleotide sequence ID" value="NZ_JAVRHV010000001.1"/>
</dbReference>
<dbReference type="Proteomes" id="UP001252186">
    <property type="component" value="Unassembled WGS sequence"/>
</dbReference>
<organism evidence="3 4">
    <name type="scientific">Urechidicola vernalis</name>
    <dbReference type="NCBI Taxonomy" id="3075600"/>
    <lineage>
        <taxon>Bacteria</taxon>
        <taxon>Pseudomonadati</taxon>
        <taxon>Bacteroidota</taxon>
        <taxon>Flavobacteriia</taxon>
        <taxon>Flavobacteriales</taxon>
        <taxon>Flavobacteriaceae</taxon>
        <taxon>Urechidicola</taxon>
    </lineage>
</organism>
<dbReference type="NCBIfam" id="TIGR01845">
    <property type="entry name" value="outer_NodT"/>
    <property type="match status" value="1"/>
</dbReference>
<evidence type="ECO:0000313" key="4">
    <source>
        <dbReference type="Proteomes" id="UP001252186"/>
    </source>
</evidence>
<keyword evidence="2" id="KW-0812">Transmembrane</keyword>
<keyword evidence="2" id="KW-0564">Palmitate</keyword>
<evidence type="ECO:0000256" key="1">
    <source>
        <dbReference type="ARBA" id="ARBA00007613"/>
    </source>
</evidence>
<dbReference type="SUPFAM" id="SSF56954">
    <property type="entry name" value="Outer membrane efflux proteins (OEP)"/>
    <property type="match status" value="1"/>
</dbReference>
<dbReference type="EMBL" id="JAVRHV010000001">
    <property type="protein sequence ID" value="MDT0551928.1"/>
    <property type="molecule type" value="Genomic_DNA"/>
</dbReference>
<protein>
    <submittedName>
        <fullName evidence="3">Efflux transporter outer membrane subunit</fullName>
    </submittedName>
</protein>
<name>A0ABU2Y156_9FLAO</name>
<evidence type="ECO:0000256" key="2">
    <source>
        <dbReference type="RuleBase" id="RU362097"/>
    </source>
</evidence>
<gene>
    <name evidence="3" type="ORF">RM519_01600</name>
</gene>
<keyword evidence="2" id="KW-0449">Lipoprotein</keyword>
<comment type="similarity">
    <text evidence="1 2">Belongs to the outer membrane factor (OMF) (TC 1.B.17) family.</text>
</comment>
<dbReference type="PROSITE" id="PS51257">
    <property type="entry name" value="PROKAR_LIPOPROTEIN"/>
    <property type="match status" value="1"/>
</dbReference>
<comment type="subcellular location">
    <subcellularLocation>
        <location evidence="2">Cell membrane</location>
        <topology evidence="2">Lipid-anchor</topology>
    </subcellularLocation>
</comment>